<keyword evidence="3" id="KW-0804">Transcription</keyword>
<sequence>MDFSDAIPIRPRLVGHMYWKEKTAFQFREDTNEYWVAFAVESGRFSYQIGEEEGVGGFGDLVICPPGVVFRREVVQPLWFHVMNFDWIQDDGHMPPANLLPSGKITIQDLSRLSSNYAYLKKWYDFGGPSSHAFRQHVLTDIWMQYVEEHAAVSQAHSASWASSESTGKDALIHQAVQMMQESADSSCSLKSIAQALGVTQVQFTRRFKKSTGMLPIDYLTTLRLQKVQRLLLDSDLTLQQIAGQSGFENEFYLSRVFKKRMHMSPSYYRKLHRL</sequence>
<dbReference type="GO" id="GO:0003700">
    <property type="term" value="F:DNA-binding transcription factor activity"/>
    <property type="evidence" value="ECO:0007669"/>
    <property type="project" value="InterPro"/>
</dbReference>
<dbReference type="SUPFAM" id="SSF51215">
    <property type="entry name" value="Regulatory protein AraC"/>
    <property type="match status" value="1"/>
</dbReference>
<dbReference type="GO" id="GO:0043565">
    <property type="term" value="F:sequence-specific DNA binding"/>
    <property type="evidence" value="ECO:0007669"/>
    <property type="project" value="InterPro"/>
</dbReference>
<organism evidence="5 6">
    <name type="scientific">Paenibacillus whitsoniae</name>
    <dbReference type="NCBI Taxonomy" id="2496558"/>
    <lineage>
        <taxon>Bacteria</taxon>
        <taxon>Bacillati</taxon>
        <taxon>Bacillota</taxon>
        <taxon>Bacilli</taxon>
        <taxon>Bacillales</taxon>
        <taxon>Paenibacillaceae</taxon>
        <taxon>Paenibacillus</taxon>
    </lineage>
</organism>
<dbReference type="PROSITE" id="PS01124">
    <property type="entry name" value="HTH_ARAC_FAMILY_2"/>
    <property type="match status" value="1"/>
</dbReference>
<name>A0A3S0AF97_9BACL</name>
<evidence type="ECO:0000256" key="1">
    <source>
        <dbReference type="ARBA" id="ARBA00023015"/>
    </source>
</evidence>
<dbReference type="InterPro" id="IPR018060">
    <property type="entry name" value="HTH_AraC"/>
</dbReference>
<dbReference type="SUPFAM" id="SSF46689">
    <property type="entry name" value="Homeodomain-like"/>
    <property type="match status" value="2"/>
</dbReference>
<dbReference type="PANTHER" id="PTHR43280">
    <property type="entry name" value="ARAC-FAMILY TRANSCRIPTIONAL REGULATOR"/>
    <property type="match status" value="1"/>
</dbReference>
<accession>A0A3S0AF97</accession>
<dbReference type="SMART" id="SM00342">
    <property type="entry name" value="HTH_ARAC"/>
    <property type="match status" value="1"/>
</dbReference>
<dbReference type="InterPro" id="IPR009057">
    <property type="entry name" value="Homeodomain-like_sf"/>
</dbReference>
<dbReference type="Gene3D" id="1.10.10.60">
    <property type="entry name" value="Homeodomain-like"/>
    <property type="match status" value="2"/>
</dbReference>
<dbReference type="Proteomes" id="UP000276128">
    <property type="component" value="Unassembled WGS sequence"/>
</dbReference>
<keyword evidence="1" id="KW-0805">Transcription regulation</keyword>
<evidence type="ECO:0000256" key="3">
    <source>
        <dbReference type="ARBA" id="ARBA00023163"/>
    </source>
</evidence>
<evidence type="ECO:0000256" key="2">
    <source>
        <dbReference type="ARBA" id="ARBA00023125"/>
    </source>
</evidence>
<dbReference type="Pfam" id="PF12833">
    <property type="entry name" value="HTH_18"/>
    <property type="match status" value="1"/>
</dbReference>
<comment type="caution">
    <text evidence="5">The sequence shown here is derived from an EMBL/GenBank/DDBJ whole genome shotgun (WGS) entry which is preliminary data.</text>
</comment>
<dbReference type="OrthoDB" id="2636626at2"/>
<dbReference type="AlphaFoldDB" id="A0A3S0AF97"/>
<dbReference type="EMBL" id="RXHU01000007">
    <property type="protein sequence ID" value="RTE11563.1"/>
    <property type="molecule type" value="Genomic_DNA"/>
</dbReference>
<gene>
    <name evidence="5" type="ORF">EJQ19_01855</name>
</gene>
<keyword evidence="6" id="KW-1185">Reference proteome</keyword>
<dbReference type="PANTHER" id="PTHR43280:SF2">
    <property type="entry name" value="HTH-TYPE TRANSCRIPTIONAL REGULATOR EXSA"/>
    <property type="match status" value="1"/>
</dbReference>
<proteinExistence type="predicted"/>
<evidence type="ECO:0000259" key="4">
    <source>
        <dbReference type="PROSITE" id="PS01124"/>
    </source>
</evidence>
<dbReference type="InterPro" id="IPR037923">
    <property type="entry name" value="HTH-like"/>
</dbReference>
<evidence type="ECO:0000313" key="6">
    <source>
        <dbReference type="Proteomes" id="UP000276128"/>
    </source>
</evidence>
<feature type="domain" description="HTH araC/xylS-type" evidence="4">
    <location>
        <begin position="174"/>
        <end position="272"/>
    </location>
</feature>
<dbReference type="RefSeq" id="WP_126139509.1">
    <property type="nucleotide sequence ID" value="NZ_RXHU01000007.1"/>
</dbReference>
<reference evidence="5 6" key="1">
    <citation type="submission" date="2018-12" db="EMBL/GenBank/DDBJ databases">
        <title>Bacillus ochoae sp. nov., Paenibacillus whitsoniae sp. nov., Paenibacillus spiritus sp. nov. Isolated from the Mars Exploration Rover during spacecraft assembly.</title>
        <authorList>
            <person name="Seuylemezian A."/>
            <person name="Vaishampayan P."/>
        </authorList>
    </citation>
    <scope>NUCLEOTIDE SEQUENCE [LARGE SCALE GENOMIC DNA]</scope>
    <source>
        <strain evidence="5 6">MER 54</strain>
    </source>
</reference>
<protein>
    <submittedName>
        <fullName evidence="5">AraC family transcriptional regulator</fullName>
    </submittedName>
</protein>
<keyword evidence="2" id="KW-0238">DNA-binding</keyword>
<evidence type="ECO:0000313" key="5">
    <source>
        <dbReference type="EMBL" id="RTE11563.1"/>
    </source>
</evidence>